<protein>
    <submittedName>
        <fullName evidence="2">Uncharacterized protein</fullName>
    </submittedName>
</protein>
<keyword evidence="1" id="KW-1133">Transmembrane helix</keyword>
<feature type="transmembrane region" description="Helical" evidence="1">
    <location>
        <begin position="76"/>
        <end position="96"/>
    </location>
</feature>
<accession>A0AAN9TZE1</accession>
<dbReference type="PANTHER" id="PTHR21579:SF20">
    <property type="entry name" value="PROTEIN TINCAR"/>
    <property type="match status" value="1"/>
</dbReference>
<gene>
    <name evidence="2" type="ORF">V9T40_006429</name>
</gene>
<sequence>MSMNGSVLSPLQRDSNCMSELKSTTRCLRMHLNSLWSIWYGIFVALFNGYIAIECSKRYFDYIDQLKPDESSTFQYELNVCIGLTGFSVLLIPFFFSSALFKVGNLANDGFKLGRNFSTCSADTNNGMSIAGNGGCRRMWQHCGPTASLFHLVIAFCFMIPKLIMEARCIQLGTLPKGKTFVIYYYPLLLFEMRESILGISQEL</sequence>
<dbReference type="AlphaFoldDB" id="A0AAN9TZE1"/>
<proteinExistence type="predicted"/>
<evidence type="ECO:0000313" key="2">
    <source>
        <dbReference type="EMBL" id="KAK7598194.1"/>
    </source>
</evidence>
<evidence type="ECO:0000256" key="1">
    <source>
        <dbReference type="SAM" id="Phobius"/>
    </source>
</evidence>
<feature type="transmembrane region" description="Helical" evidence="1">
    <location>
        <begin position="38"/>
        <end position="55"/>
    </location>
</feature>
<keyword evidence="3" id="KW-1185">Reference proteome</keyword>
<dbReference type="PANTHER" id="PTHR21579">
    <property type="entry name" value="PROTEIN TINCAR"/>
    <property type="match status" value="1"/>
</dbReference>
<name>A0AAN9TZE1_9HEMI</name>
<keyword evidence="1" id="KW-0472">Membrane</keyword>
<dbReference type="Proteomes" id="UP001367676">
    <property type="component" value="Unassembled WGS sequence"/>
</dbReference>
<reference evidence="2 3" key="1">
    <citation type="submission" date="2024-03" db="EMBL/GenBank/DDBJ databases">
        <title>Adaptation during the transition from Ophiocordyceps entomopathogen to insect associate is accompanied by gene loss and intensified selection.</title>
        <authorList>
            <person name="Ward C.M."/>
            <person name="Onetto C.A."/>
            <person name="Borneman A.R."/>
        </authorList>
    </citation>
    <scope>NUCLEOTIDE SEQUENCE [LARGE SCALE GENOMIC DNA]</scope>
    <source>
        <strain evidence="2">AWRI1</strain>
        <tissue evidence="2">Single Adult Female</tissue>
    </source>
</reference>
<keyword evidence="1" id="KW-0812">Transmembrane</keyword>
<evidence type="ECO:0000313" key="3">
    <source>
        <dbReference type="Proteomes" id="UP001367676"/>
    </source>
</evidence>
<comment type="caution">
    <text evidence="2">The sequence shown here is derived from an EMBL/GenBank/DDBJ whole genome shotgun (WGS) entry which is preliminary data.</text>
</comment>
<organism evidence="2 3">
    <name type="scientific">Parthenolecanium corni</name>
    <dbReference type="NCBI Taxonomy" id="536013"/>
    <lineage>
        <taxon>Eukaryota</taxon>
        <taxon>Metazoa</taxon>
        <taxon>Ecdysozoa</taxon>
        <taxon>Arthropoda</taxon>
        <taxon>Hexapoda</taxon>
        <taxon>Insecta</taxon>
        <taxon>Pterygota</taxon>
        <taxon>Neoptera</taxon>
        <taxon>Paraneoptera</taxon>
        <taxon>Hemiptera</taxon>
        <taxon>Sternorrhyncha</taxon>
        <taxon>Coccoidea</taxon>
        <taxon>Coccidae</taxon>
        <taxon>Parthenolecanium</taxon>
    </lineage>
</organism>
<dbReference type="InterPro" id="IPR053291">
    <property type="entry name" value="Ommatidial_diff-associated"/>
</dbReference>
<dbReference type="EMBL" id="JBBCAQ010000014">
    <property type="protein sequence ID" value="KAK7598194.1"/>
    <property type="molecule type" value="Genomic_DNA"/>
</dbReference>